<proteinExistence type="predicted"/>
<gene>
    <name evidence="1" type="ORF">CEXT_537621</name>
</gene>
<comment type="caution">
    <text evidence="1">The sequence shown here is derived from an EMBL/GenBank/DDBJ whole genome shotgun (WGS) entry which is preliminary data.</text>
</comment>
<dbReference type="AlphaFoldDB" id="A0AAV4UE86"/>
<keyword evidence="2" id="KW-1185">Reference proteome</keyword>
<dbReference type="EMBL" id="BPLR01012728">
    <property type="protein sequence ID" value="GIY56087.1"/>
    <property type="molecule type" value="Genomic_DNA"/>
</dbReference>
<dbReference type="Proteomes" id="UP001054945">
    <property type="component" value="Unassembled WGS sequence"/>
</dbReference>
<evidence type="ECO:0000313" key="2">
    <source>
        <dbReference type="Proteomes" id="UP001054945"/>
    </source>
</evidence>
<evidence type="ECO:0008006" key="3">
    <source>
        <dbReference type="Google" id="ProtNLM"/>
    </source>
</evidence>
<reference evidence="1 2" key="1">
    <citation type="submission" date="2021-06" db="EMBL/GenBank/DDBJ databases">
        <title>Caerostris extrusa draft genome.</title>
        <authorList>
            <person name="Kono N."/>
            <person name="Arakawa K."/>
        </authorList>
    </citation>
    <scope>NUCLEOTIDE SEQUENCE [LARGE SCALE GENOMIC DNA]</scope>
</reference>
<evidence type="ECO:0000313" key="1">
    <source>
        <dbReference type="EMBL" id="GIY56087.1"/>
    </source>
</evidence>
<organism evidence="1 2">
    <name type="scientific">Caerostris extrusa</name>
    <name type="common">Bark spider</name>
    <name type="synonym">Caerostris bankana</name>
    <dbReference type="NCBI Taxonomy" id="172846"/>
    <lineage>
        <taxon>Eukaryota</taxon>
        <taxon>Metazoa</taxon>
        <taxon>Ecdysozoa</taxon>
        <taxon>Arthropoda</taxon>
        <taxon>Chelicerata</taxon>
        <taxon>Arachnida</taxon>
        <taxon>Araneae</taxon>
        <taxon>Araneomorphae</taxon>
        <taxon>Entelegynae</taxon>
        <taxon>Araneoidea</taxon>
        <taxon>Araneidae</taxon>
        <taxon>Caerostris</taxon>
    </lineage>
</organism>
<sequence>MSRWAIKRATLFWCTLNMFSNLRRGVVQLRRGLHGLLAGPLCVGPGGRPGGVAAQCHPLHEDNPSKEEFEERRFVADGSSESWW</sequence>
<name>A0AAV4UE86_CAEEX</name>
<protein>
    <recommendedName>
        <fullName evidence="3">Secreted protein</fullName>
    </recommendedName>
</protein>
<accession>A0AAV4UE86</accession>